<dbReference type="InterPro" id="IPR012349">
    <property type="entry name" value="Split_barrel_FMN-bd"/>
</dbReference>
<proteinExistence type="predicted"/>
<dbReference type="Pfam" id="PF01243">
    <property type="entry name" value="PNPOx_N"/>
    <property type="match status" value="1"/>
</dbReference>
<sequence length="311" mass="33766">MPKSLGALVPGSELDATINAYRTCELVTIGKDGTPTAWPTSGISLSDGRFLLTTSLGFPQKAYNIRRDDRVALLFSEPHASGLDAPEQILLQGTATCPDEVHTAPDGDLADFWRRLFDRQPSCRKYLDWPATALTDFYFMRLLITVTPTKITARDLPPGTTPQRVAGSGLIGDEVLAEYPSVVLAARDATGTPTLLRTTVSADGGAYRVAVPDGHPLTEGRASLLVHRHDAQLSNLHSAVVTGSLKTDADGAWLLTPDRLIEPAGRSKASLTDPIRTVRDCRSTTKNYLAKRALPRPSIPWNAYRKLRKAI</sequence>
<organism evidence="2 3">
    <name type="scientific">Paractinoplanes tereljensis</name>
    <dbReference type="NCBI Taxonomy" id="571912"/>
    <lineage>
        <taxon>Bacteria</taxon>
        <taxon>Bacillati</taxon>
        <taxon>Actinomycetota</taxon>
        <taxon>Actinomycetes</taxon>
        <taxon>Micromonosporales</taxon>
        <taxon>Micromonosporaceae</taxon>
        <taxon>Paractinoplanes</taxon>
    </lineage>
</organism>
<evidence type="ECO:0000313" key="2">
    <source>
        <dbReference type="EMBL" id="GIF22042.1"/>
    </source>
</evidence>
<name>A0A919TVK4_9ACTN</name>
<gene>
    <name evidence="2" type="ORF">Ate02nite_47720</name>
</gene>
<dbReference type="Proteomes" id="UP000623608">
    <property type="component" value="Unassembled WGS sequence"/>
</dbReference>
<reference evidence="2" key="1">
    <citation type="submission" date="2021-01" db="EMBL/GenBank/DDBJ databases">
        <title>Whole genome shotgun sequence of Actinoplanes tereljensis NBRC 105297.</title>
        <authorList>
            <person name="Komaki H."/>
            <person name="Tamura T."/>
        </authorList>
    </citation>
    <scope>NUCLEOTIDE SEQUENCE</scope>
    <source>
        <strain evidence="2">NBRC 105297</strain>
    </source>
</reference>
<dbReference type="AlphaFoldDB" id="A0A919TVK4"/>
<dbReference type="SUPFAM" id="SSF50475">
    <property type="entry name" value="FMN-binding split barrel"/>
    <property type="match status" value="1"/>
</dbReference>
<protein>
    <recommendedName>
        <fullName evidence="1">Pyridoxamine 5'-phosphate oxidase N-terminal domain-containing protein</fullName>
    </recommendedName>
</protein>
<comment type="caution">
    <text evidence="2">The sequence shown here is derived from an EMBL/GenBank/DDBJ whole genome shotgun (WGS) entry which is preliminary data.</text>
</comment>
<evidence type="ECO:0000313" key="3">
    <source>
        <dbReference type="Proteomes" id="UP000623608"/>
    </source>
</evidence>
<dbReference type="EMBL" id="BOMY01000033">
    <property type="protein sequence ID" value="GIF22042.1"/>
    <property type="molecule type" value="Genomic_DNA"/>
</dbReference>
<accession>A0A919TVK4</accession>
<dbReference type="Gene3D" id="2.30.110.10">
    <property type="entry name" value="Electron Transport, Fmn-binding Protein, Chain A"/>
    <property type="match status" value="1"/>
</dbReference>
<feature type="domain" description="Pyridoxamine 5'-phosphate oxidase N-terminal" evidence="1">
    <location>
        <begin position="13"/>
        <end position="96"/>
    </location>
</feature>
<keyword evidence="3" id="KW-1185">Reference proteome</keyword>
<evidence type="ECO:0000259" key="1">
    <source>
        <dbReference type="Pfam" id="PF01243"/>
    </source>
</evidence>
<dbReference type="InterPro" id="IPR011576">
    <property type="entry name" value="Pyridox_Oxase_N"/>
</dbReference>
<dbReference type="RefSeq" id="WP_203809180.1">
    <property type="nucleotide sequence ID" value="NZ_BOMY01000033.1"/>
</dbReference>